<evidence type="ECO:0000256" key="2">
    <source>
        <dbReference type="SAM" id="MobiDB-lite"/>
    </source>
</evidence>
<accession>F9XRD3</accession>
<dbReference type="KEGG" id="ztr:MYCGRDRAFT_97785"/>
<sequence>MHPSKEYTTQVRLIEAARARRQELEREIVEEMRALEKVEKMKVKHGKTLDMYDSLLSNKTATPPPPPAEASAEFSADEEALFSADEEAQSSQEAQSSADEEAESSADEGASSSAEGASSSDEGASSSADEGAEFSADEGAESSADEEAESSEPLTTDINADAAHETALALACVACKAQAALEAVQIGKWNRAQKFVVEMLEAGTRLRDMLDAVRVNEVLSGKGY</sequence>
<organism evidence="3 4">
    <name type="scientific">Zymoseptoria tritici (strain CBS 115943 / IPO323)</name>
    <name type="common">Speckled leaf blotch fungus</name>
    <name type="synonym">Septoria tritici</name>
    <dbReference type="NCBI Taxonomy" id="336722"/>
    <lineage>
        <taxon>Eukaryota</taxon>
        <taxon>Fungi</taxon>
        <taxon>Dikarya</taxon>
        <taxon>Ascomycota</taxon>
        <taxon>Pezizomycotina</taxon>
        <taxon>Dothideomycetes</taxon>
        <taxon>Dothideomycetidae</taxon>
        <taxon>Mycosphaerellales</taxon>
        <taxon>Mycosphaerellaceae</taxon>
        <taxon>Zymoseptoria</taxon>
    </lineage>
</organism>
<keyword evidence="1" id="KW-0175">Coiled coil</keyword>
<feature type="region of interest" description="Disordered" evidence="2">
    <location>
        <begin position="54"/>
        <end position="154"/>
    </location>
</feature>
<feature type="compositionally biased region" description="Acidic residues" evidence="2">
    <location>
        <begin position="130"/>
        <end position="150"/>
    </location>
</feature>
<dbReference type="VEuPathDB" id="FungiDB:ZTRI_17.12"/>
<evidence type="ECO:0000256" key="1">
    <source>
        <dbReference type="SAM" id="Coils"/>
    </source>
</evidence>
<dbReference type="EMBL" id="CM001212">
    <property type="protein sequence ID" value="EGP82118.1"/>
    <property type="molecule type" value="Genomic_DNA"/>
</dbReference>
<dbReference type="HOGENOM" id="CLU_1235894_0_0_1"/>
<dbReference type="GeneID" id="13399867"/>
<feature type="coiled-coil region" evidence="1">
    <location>
        <begin position="7"/>
        <end position="41"/>
    </location>
</feature>
<name>F9XRD3_ZYMTI</name>
<protein>
    <submittedName>
        <fullName evidence="3">Uncharacterized protein</fullName>
    </submittedName>
</protein>
<feature type="compositionally biased region" description="Acidic residues" evidence="2">
    <location>
        <begin position="75"/>
        <end position="88"/>
    </location>
</feature>
<feature type="compositionally biased region" description="Low complexity" evidence="2">
    <location>
        <begin position="107"/>
        <end position="129"/>
    </location>
</feature>
<keyword evidence="4" id="KW-1185">Reference proteome</keyword>
<dbReference type="Proteomes" id="UP000008062">
    <property type="component" value="Chromosome 17"/>
</dbReference>
<dbReference type="AlphaFoldDB" id="F9XRD3"/>
<evidence type="ECO:0000313" key="3">
    <source>
        <dbReference type="EMBL" id="EGP82118.1"/>
    </source>
</evidence>
<dbReference type="InParanoid" id="F9XRD3"/>
<gene>
    <name evidence="3" type="ORF">MYCGRDRAFT_97785</name>
</gene>
<dbReference type="RefSeq" id="XP_003847142.1">
    <property type="nucleotide sequence ID" value="XM_003847094.1"/>
</dbReference>
<evidence type="ECO:0000313" key="4">
    <source>
        <dbReference type="Proteomes" id="UP000008062"/>
    </source>
</evidence>
<proteinExistence type="predicted"/>
<reference evidence="3 4" key="1">
    <citation type="journal article" date="2011" name="PLoS Genet.">
        <title>Finished genome of the fungal wheat pathogen Mycosphaerella graminicola reveals dispensome structure, chromosome plasticity, and stealth pathogenesis.</title>
        <authorList>
            <person name="Goodwin S.B."/>
            <person name="Ben M'barek S."/>
            <person name="Dhillon B."/>
            <person name="Wittenberg A.H.J."/>
            <person name="Crane C.F."/>
            <person name="Hane J.K."/>
            <person name="Foster A.J."/>
            <person name="Van der Lee T.A.J."/>
            <person name="Grimwood J."/>
            <person name="Aerts A."/>
            <person name="Antoniw J."/>
            <person name="Bailey A."/>
            <person name="Bluhm B."/>
            <person name="Bowler J."/>
            <person name="Bristow J."/>
            <person name="van der Burgt A."/>
            <person name="Canto-Canche B."/>
            <person name="Churchill A.C.L."/>
            <person name="Conde-Ferraez L."/>
            <person name="Cools H.J."/>
            <person name="Coutinho P.M."/>
            <person name="Csukai M."/>
            <person name="Dehal P."/>
            <person name="De Wit P."/>
            <person name="Donzelli B."/>
            <person name="van de Geest H.C."/>
            <person name="van Ham R.C.H.J."/>
            <person name="Hammond-Kosack K.E."/>
            <person name="Henrissat B."/>
            <person name="Kilian A."/>
            <person name="Kobayashi A.K."/>
            <person name="Koopmann E."/>
            <person name="Kourmpetis Y."/>
            <person name="Kuzniar A."/>
            <person name="Lindquist E."/>
            <person name="Lombard V."/>
            <person name="Maliepaard C."/>
            <person name="Martins N."/>
            <person name="Mehrabi R."/>
            <person name="Nap J.P.H."/>
            <person name="Ponomarenko A."/>
            <person name="Rudd J.J."/>
            <person name="Salamov A."/>
            <person name="Schmutz J."/>
            <person name="Schouten H.J."/>
            <person name="Shapiro H."/>
            <person name="Stergiopoulos I."/>
            <person name="Torriani S.F.F."/>
            <person name="Tu H."/>
            <person name="de Vries R.P."/>
            <person name="Waalwijk C."/>
            <person name="Ware S.B."/>
            <person name="Wiebenga A."/>
            <person name="Zwiers L.-H."/>
            <person name="Oliver R.P."/>
            <person name="Grigoriev I.V."/>
            <person name="Kema G.H.J."/>
        </authorList>
    </citation>
    <scope>NUCLEOTIDE SEQUENCE [LARGE SCALE GENOMIC DNA]</scope>
    <source>
        <strain evidence="4">CBS 115943 / IPO323</strain>
    </source>
</reference>